<sequence length="127" mass="13695">MLVKDTVVEGTTYQKLQFPEEGTMSDVGLPQLPQVTRLVGFAPEATVSAHLTFGDELTMPGYYVVPAQHPADYPYPPPPFSLNSAVYNTDAWFLGPGATASASELGVWRDLGTAVAVIRPLVFNPVQ</sequence>
<evidence type="ECO:0000313" key="2">
    <source>
        <dbReference type="EMBL" id="HGK28974.1"/>
    </source>
</evidence>
<protein>
    <recommendedName>
        <fullName evidence="1">Gingipain propeptide domain-containing protein</fullName>
    </recommendedName>
</protein>
<gene>
    <name evidence="2" type="ORF">ENS41_08545</name>
</gene>
<comment type="caution">
    <text evidence="2">The sequence shown here is derived from an EMBL/GenBank/DDBJ whole genome shotgun (WGS) entry which is preliminary data.</text>
</comment>
<accession>A0A7C4GB70</accession>
<organism evidence="2">
    <name type="scientific">candidate division WOR-3 bacterium</name>
    <dbReference type="NCBI Taxonomy" id="2052148"/>
    <lineage>
        <taxon>Bacteria</taxon>
        <taxon>Bacteria division WOR-3</taxon>
    </lineage>
</organism>
<dbReference type="EMBL" id="DSUT01000182">
    <property type="protein sequence ID" value="HGK28974.1"/>
    <property type="molecule type" value="Genomic_DNA"/>
</dbReference>
<dbReference type="Gene3D" id="2.60.40.3800">
    <property type="match status" value="1"/>
</dbReference>
<dbReference type="GO" id="GO:0004197">
    <property type="term" value="F:cysteine-type endopeptidase activity"/>
    <property type="evidence" value="ECO:0007669"/>
    <property type="project" value="InterPro"/>
</dbReference>
<name>A0A7C4GB70_UNCW3</name>
<dbReference type="AlphaFoldDB" id="A0A7C4GB70"/>
<dbReference type="InterPro" id="IPR012600">
    <property type="entry name" value="Propeptide_C25"/>
</dbReference>
<proteinExistence type="predicted"/>
<feature type="domain" description="Gingipain propeptide" evidence="1">
    <location>
        <begin position="10"/>
        <end position="127"/>
    </location>
</feature>
<dbReference type="InterPro" id="IPR038490">
    <property type="entry name" value="Gingipain_propep_sf"/>
</dbReference>
<dbReference type="Pfam" id="PF08126">
    <property type="entry name" value="Propeptide_C25"/>
    <property type="match status" value="1"/>
</dbReference>
<evidence type="ECO:0000259" key="1">
    <source>
        <dbReference type="Pfam" id="PF08126"/>
    </source>
</evidence>
<reference evidence="2" key="1">
    <citation type="journal article" date="2020" name="mSystems">
        <title>Genome- and Community-Level Interaction Insights into Carbon Utilization and Element Cycling Functions of Hydrothermarchaeota in Hydrothermal Sediment.</title>
        <authorList>
            <person name="Zhou Z."/>
            <person name="Liu Y."/>
            <person name="Xu W."/>
            <person name="Pan J."/>
            <person name="Luo Z.H."/>
            <person name="Li M."/>
        </authorList>
    </citation>
    <scope>NUCLEOTIDE SEQUENCE [LARGE SCALE GENOMIC DNA]</scope>
    <source>
        <strain evidence="2">SpSt-488</strain>
    </source>
</reference>